<comment type="caution">
    <text evidence="2">The sequence shown here is derived from an EMBL/GenBank/DDBJ whole genome shotgun (WGS) entry which is preliminary data.</text>
</comment>
<dbReference type="PANTHER" id="PTHR36766">
    <property type="entry name" value="PLANT BROAD-SPECTRUM MILDEW RESISTANCE PROTEIN RPW8"/>
    <property type="match status" value="1"/>
</dbReference>
<dbReference type="EMBL" id="SPHZ02000007">
    <property type="protein sequence ID" value="KAF0905608.1"/>
    <property type="molecule type" value="Genomic_DNA"/>
</dbReference>
<evidence type="ECO:0008006" key="4">
    <source>
        <dbReference type="Google" id="ProtNLM"/>
    </source>
</evidence>
<protein>
    <recommendedName>
        <fullName evidence="4">NB-ARC domain-containing protein</fullName>
    </recommendedName>
</protein>
<dbReference type="InterPro" id="IPR032675">
    <property type="entry name" value="LRR_dom_sf"/>
</dbReference>
<dbReference type="SUPFAM" id="SSF52058">
    <property type="entry name" value="L domain-like"/>
    <property type="match status" value="1"/>
</dbReference>
<dbReference type="AlphaFoldDB" id="A0A6G1CYT7"/>
<gene>
    <name evidence="2" type="ORF">E2562_007396</name>
</gene>
<proteinExistence type="predicted"/>
<dbReference type="OrthoDB" id="695275at2759"/>
<keyword evidence="3" id="KW-1185">Reference proteome</keyword>
<evidence type="ECO:0000313" key="3">
    <source>
        <dbReference type="Proteomes" id="UP000479710"/>
    </source>
</evidence>
<dbReference type="Proteomes" id="UP000479710">
    <property type="component" value="Unassembled WGS sequence"/>
</dbReference>
<accession>A0A6G1CYT7</accession>
<feature type="region of interest" description="Disordered" evidence="1">
    <location>
        <begin position="1"/>
        <end position="20"/>
    </location>
</feature>
<organism evidence="2 3">
    <name type="scientific">Oryza meyeriana var. granulata</name>
    <dbReference type="NCBI Taxonomy" id="110450"/>
    <lineage>
        <taxon>Eukaryota</taxon>
        <taxon>Viridiplantae</taxon>
        <taxon>Streptophyta</taxon>
        <taxon>Embryophyta</taxon>
        <taxon>Tracheophyta</taxon>
        <taxon>Spermatophyta</taxon>
        <taxon>Magnoliopsida</taxon>
        <taxon>Liliopsida</taxon>
        <taxon>Poales</taxon>
        <taxon>Poaceae</taxon>
        <taxon>BOP clade</taxon>
        <taxon>Oryzoideae</taxon>
        <taxon>Oryzeae</taxon>
        <taxon>Oryzinae</taxon>
        <taxon>Oryza</taxon>
        <taxon>Oryza meyeriana</taxon>
    </lineage>
</organism>
<reference evidence="2 3" key="1">
    <citation type="submission" date="2019-11" db="EMBL/GenBank/DDBJ databases">
        <title>Whole genome sequence of Oryza granulata.</title>
        <authorList>
            <person name="Li W."/>
        </authorList>
    </citation>
    <scope>NUCLEOTIDE SEQUENCE [LARGE SCALE GENOMIC DNA]</scope>
    <source>
        <strain evidence="3">cv. Menghai</strain>
        <tissue evidence="2">Leaf</tissue>
    </source>
</reference>
<dbReference type="Gene3D" id="3.80.10.10">
    <property type="entry name" value="Ribonuclease Inhibitor"/>
    <property type="match status" value="1"/>
</dbReference>
<evidence type="ECO:0000256" key="1">
    <source>
        <dbReference type="SAM" id="MobiDB-lite"/>
    </source>
</evidence>
<evidence type="ECO:0000313" key="2">
    <source>
        <dbReference type="EMBL" id="KAF0905608.1"/>
    </source>
</evidence>
<dbReference type="PANTHER" id="PTHR36766:SF40">
    <property type="entry name" value="DISEASE RESISTANCE PROTEIN RGA3"/>
    <property type="match status" value="1"/>
</dbReference>
<sequence>MGAPRPALPAEFTDNKMPTRPQLALSHPPCNTSRLKALWRACRGCGEDLSKGLRPLLTQGQLSELYVYVDPILFAGVQEDLEHSSKRRKLSTDDFMGVLVKPICRLLSSSLTILNLQGNNEVEHFTEELLTSLESLNFEFCTKLQCLPTGLHRLTNLKILRIFDCPSIRSLPKDGLPDSLQLLNVKSCGNEKLIKQSPPWNSHKAWQKL</sequence>
<name>A0A6G1CYT7_9ORYZ</name>